<gene>
    <name evidence="1" type="ORF">A2750_03510</name>
</gene>
<reference evidence="1 2" key="1">
    <citation type="journal article" date="2016" name="Nat. Commun.">
        <title>Thousands of microbial genomes shed light on interconnected biogeochemical processes in an aquifer system.</title>
        <authorList>
            <person name="Anantharaman K."/>
            <person name="Brown C.T."/>
            <person name="Hug L.A."/>
            <person name="Sharon I."/>
            <person name="Castelle C.J."/>
            <person name="Probst A.J."/>
            <person name="Thomas B.C."/>
            <person name="Singh A."/>
            <person name="Wilkins M.J."/>
            <person name="Karaoz U."/>
            <person name="Brodie E.L."/>
            <person name="Williams K.H."/>
            <person name="Hubbard S.S."/>
            <person name="Banfield J.F."/>
        </authorList>
    </citation>
    <scope>NUCLEOTIDE SEQUENCE [LARGE SCALE GENOMIC DNA]</scope>
</reference>
<dbReference type="Proteomes" id="UP000178023">
    <property type="component" value="Unassembled WGS sequence"/>
</dbReference>
<dbReference type="EMBL" id="MGJL01000038">
    <property type="protein sequence ID" value="OGN06533.1"/>
    <property type="molecule type" value="Genomic_DNA"/>
</dbReference>
<protein>
    <recommendedName>
        <fullName evidence="3">Gingipain domain-containing protein</fullName>
    </recommendedName>
</protein>
<evidence type="ECO:0000313" key="1">
    <source>
        <dbReference type="EMBL" id="OGN06533.1"/>
    </source>
</evidence>
<sequence length="194" mass="22450">MDRRAIVIIGDDRRFLLESKEFLHFLTSELGLTDIRVIKTAYMNQGHFKQILKDAIYYGNIEKPMLMVYNGHAEKGGWKINDYNYFPYDELARVVAGYGGPLLIINSCCHAYSLASFLECLPPQEIGLLAACDTNQKEYDGFTEDIANSWRRGKCSDDGPAITFKDEKPRRRRCWGVKLDCYFFKQQKAPPWRN</sequence>
<name>A0A1F8F099_9BACT</name>
<dbReference type="AlphaFoldDB" id="A0A1F8F099"/>
<evidence type="ECO:0000313" key="2">
    <source>
        <dbReference type="Proteomes" id="UP000178023"/>
    </source>
</evidence>
<organism evidence="1 2">
    <name type="scientific">Candidatus Yanofskybacteria bacterium RIFCSPHIGHO2_01_FULL_45_42</name>
    <dbReference type="NCBI Taxonomy" id="1802671"/>
    <lineage>
        <taxon>Bacteria</taxon>
        <taxon>Candidatus Yanofskyibacteriota</taxon>
    </lineage>
</organism>
<evidence type="ECO:0008006" key="3">
    <source>
        <dbReference type="Google" id="ProtNLM"/>
    </source>
</evidence>
<proteinExistence type="predicted"/>
<accession>A0A1F8F099</accession>
<comment type="caution">
    <text evidence="1">The sequence shown here is derived from an EMBL/GenBank/DDBJ whole genome shotgun (WGS) entry which is preliminary data.</text>
</comment>